<protein>
    <submittedName>
        <fullName evidence="2">Uncharacterized protein</fullName>
    </submittedName>
</protein>
<comment type="caution">
    <text evidence="2">The sequence shown here is derived from an EMBL/GenBank/DDBJ whole genome shotgun (WGS) entry which is preliminary data.</text>
</comment>
<dbReference type="EMBL" id="JABDTM020020085">
    <property type="protein sequence ID" value="KAH0817203.1"/>
    <property type="molecule type" value="Genomic_DNA"/>
</dbReference>
<organism evidence="2 3">
    <name type="scientific">Tenebrio molitor</name>
    <name type="common">Yellow mealworm beetle</name>
    <dbReference type="NCBI Taxonomy" id="7067"/>
    <lineage>
        <taxon>Eukaryota</taxon>
        <taxon>Metazoa</taxon>
        <taxon>Ecdysozoa</taxon>
        <taxon>Arthropoda</taxon>
        <taxon>Hexapoda</taxon>
        <taxon>Insecta</taxon>
        <taxon>Pterygota</taxon>
        <taxon>Neoptera</taxon>
        <taxon>Endopterygota</taxon>
        <taxon>Coleoptera</taxon>
        <taxon>Polyphaga</taxon>
        <taxon>Cucujiformia</taxon>
        <taxon>Tenebrionidae</taxon>
        <taxon>Tenebrio</taxon>
    </lineage>
</organism>
<reference evidence="2" key="1">
    <citation type="journal article" date="2020" name="J Insects Food Feed">
        <title>The yellow mealworm (Tenebrio molitor) genome: a resource for the emerging insects as food and feed industry.</title>
        <authorList>
            <person name="Eriksson T."/>
            <person name="Andere A."/>
            <person name="Kelstrup H."/>
            <person name="Emery V."/>
            <person name="Picard C."/>
        </authorList>
    </citation>
    <scope>NUCLEOTIDE SEQUENCE</scope>
    <source>
        <strain evidence="2">Stoneville</strain>
        <tissue evidence="2">Whole head</tissue>
    </source>
</reference>
<evidence type="ECO:0000313" key="2">
    <source>
        <dbReference type="EMBL" id="KAH0817203.1"/>
    </source>
</evidence>
<name>A0A8J6HPB8_TENMO</name>
<reference evidence="2" key="2">
    <citation type="submission" date="2021-08" db="EMBL/GenBank/DDBJ databases">
        <authorList>
            <person name="Eriksson T."/>
        </authorList>
    </citation>
    <scope>NUCLEOTIDE SEQUENCE</scope>
    <source>
        <strain evidence="2">Stoneville</strain>
        <tissue evidence="2">Whole head</tissue>
    </source>
</reference>
<keyword evidence="3" id="KW-1185">Reference proteome</keyword>
<evidence type="ECO:0000313" key="3">
    <source>
        <dbReference type="Proteomes" id="UP000719412"/>
    </source>
</evidence>
<accession>A0A8J6HPB8</accession>
<dbReference type="AlphaFoldDB" id="A0A8J6HPB8"/>
<feature type="region of interest" description="Disordered" evidence="1">
    <location>
        <begin position="1"/>
        <end position="37"/>
    </location>
</feature>
<sequence length="97" mass="10841">MVDKGVCHPRVSQPFRAPKKPIASGNERTRSATAERAAGAASRELRITCVAFGIRNHPCGWIAERHGAYRPALPAFGAVEEPEDLPYRYRYRFAMVE</sequence>
<evidence type="ECO:0000256" key="1">
    <source>
        <dbReference type="SAM" id="MobiDB-lite"/>
    </source>
</evidence>
<gene>
    <name evidence="2" type="ORF">GEV33_005588</name>
</gene>
<proteinExistence type="predicted"/>
<dbReference type="Proteomes" id="UP000719412">
    <property type="component" value="Unassembled WGS sequence"/>
</dbReference>